<geneLocation type="plasmid" evidence="3 4">
    <name>unnamed1</name>
</geneLocation>
<name>A0A2K9NJP7_9PROT</name>
<feature type="compositionally biased region" description="Basic and acidic residues" evidence="2">
    <location>
        <begin position="281"/>
        <end position="305"/>
    </location>
</feature>
<protein>
    <submittedName>
        <fullName evidence="3">Uncharacterized protein</fullName>
    </submittedName>
</protein>
<feature type="coiled-coil region" evidence="1">
    <location>
        <begin position="1524"/>
        <end position="1578"/>
    </location>
</feature>
<feature type="compositionally biased region" description="Low complexity" evidence="2">
    <location>
        <begin position="270"/>
        <end position="280"/>
    </location>
</feature>
<dbReference type="OrthoDB" id="7295432at2"/>
<dbReference type="Proteomes" id="UP000234752">
    <property type="component" value="Plasmid unnamed1"/>
</dbReference>
<dbReference type="RefSeq" id="WP_102114818.1">
    <property type="nucleotide sequence ID" value="NZ_BMGN01000001.1"/>
</dbReference>
<feature type="coiled-coil region" evidence="1">
    <location>
        <begin position="1396"/>
        <end position="1431"/>
    </location>
</feature>
<keyword evidence="4" id="KW-1185">Reference proteome</keyword>
<sequence>MSGPNTITIQVDNSGALTAIAGTTEAVKALGTAAQQTATQMQALTGANSATASATANARDAATGMTSAAGGSMEVLSDTLELAGAVVGAVEALDKAFKLAASSSGALGVVLRRLPFIGVAVAAADLAVTLYKLVDSQGTARASEDLYAKAVEQSNNQLLTSEELAKRRAEAQRRTAIETIRQAQEALNAEKKLADERLRAATANAQLEAKAQGNSQADGSMAKGKTQSEAAATLAKAQKDVAALEAKLADLEARKQALSSQTESPDAAARRQAQQAAALKRAAEERTAQLEAERQQAEDRRKAEEAEATQRAASINAMEAETRTMQQALQIAQEEAKGTEESRKAVIGLTRDRKLHNLELERQAALLGKNVAEQARINATFNDRATVIKGEAQLALDGIDKEAAKKKLDETTAASKAQAEEVKKAADQIAGGWADAMFNQITGKGGSIKNWFKGLFKQIATDALKNKIALPIVTGVVGGAMGALGGGALGGLLGGASAPATPGAAPSPGGDILSGLSGILDGFEKGITDLGSKLFGTAGVDGAAGTSGLFGSGGQLFGSTGLASGVSGAFAGAGLGATAAGLLGALGLGKGNTKGGAIGGAIGGAAGSIFGPLGTTVGSLLGGAIGSLFGGKPSNKEGSATIDLNSGNVAVGGFTGKKFSQENRDQAAGIAGEVLKIKDALEKGFGARITGTLAVGAGDRDGLFATAINSSARTSFKDDKAGTEQLLAYVTGQFVTAIRDQLSPALSAALGRVDFKDMENALGDLDFIRNFEDSLSALGEGMGVVNQVTRAAKAEVDEQIQSLKDFKEKTARLFPDDVDRAATAMRAYVEELVGITDAAEPMTQVETALMALQARFEAYKPLLEEVGYTAEQAQTAIANGLQKAKDTLKGEFNDSLDRQYNDLTGKGYVNQINDLVKTRDTGLRDATALGLTSEKLDRNFGAALDNQFAGLDSAALNDIKARFADMAPVVAAADRALEKLNGTAQDTATQSQIARDRRALEIQIMEMQGKGVEALAARRADELAAADASLRPLIEHRHRLEDDAKATELANSRRALEIQNLELAGKSVEALAARREDELKAADASLRPLIEHRHRLEDDAKATELANSRRALEIQNLELAGKSVEALAARREDELKAADASLRPLIEHRHRLEDDAKATELANSRRAMEIQNLELAGKSVEALAARRADELAAADASLRPLIEHRHKLEDAAKATELATSRRALEIQIMELEGQSVEALAARRADELEAADASLRPLIARRHALEDEARAAELARAKRGQEIQILELQGRSSEALALRRREEMDAADAALRPMIAYRHALEDEAAARTAALALSDRLFAATNDASTLTGALAAFDRNANRERAEAARGGVTNLVQLEQVLAAERAQIIKDFNDKAVEAAQAKADQARDTLIAAYEREADAARNLANSWREVGRGIRAALKADQLSDQYSSLNPQDRATLAEDELRRLAARANDASLSAAERLEAAQALPEARRAFLDAVRPLYEGTERWGQALDLSAQLLDSVALAATREVDIAQQQVDLAQQQLTALGVVNQSVLTVAQALADYQAAQAQVAAARAAAQTGAQTVTTAPASPAGVPANSNQPALTLDRVRGDLLSTPFTTHDLNGTAIARFTGPNGNSISLLASDLQTRPVEYLAEMARQLGLAGYQQGGIVGNGIHGVDSVLARYQDGGLIGLAGGEFVTRAAAVTPETLPFLRAINDSGRPPPILSGVADTSRLEGLLQDLLAQTSSSGRTLADLNARGYEALVNRLEGLLSQGQDQAADRRRAAR</sequence>
<dbReference type="KEGG" id="ncb:C0V82_23305"/>
<organism evidence="3 4">
    <name type="scientific">Niveispirillum cyanobacteriorum</name>
    <dbReference type="NCBI Taxonomy" id="1612173"/>
    <lineage>
        <taxon>Bacteria</taxon>
        <taxon>Pseudomonadati</taxon>
        <taxon>Pseudomonadota</taxon>
        <taxon>Alphaproteobacteria</taxon>
        <taxon>Rhodospirillales</taxon>
        <taxon>Azospirillaceae</taxon>
        <taxon>Niveispirillum</taxon>
    </lineage>
</organism>
<accession>A0A2K9NJP7</accession>
<evidence type="ECO:0000256" key="1">
    <source>
        <dbReference type="SAM" id="Coils"/>
    </source>
</evidence>
<feature type="region of interest" description="Disordered" evidence="2">
    <location>
        <begin position="256"/>
        <end position="317"/>
    </location>
</feature>
<evidence type="ECO:0000256" key="2">
    <source>
        <dbReference type="SAM" id="MobiDB-lite"/>
    </source>
</evidence>
<evidence type="ECO:0000313" key="4">
    <source>
        <dbReference type="Proteomes" id="UP000234752"/>
    </source>
</evidence>
<evidence type="ECO:0000313" key="3">
    <source>
        <dbReference type="EMBL" id="AUN33302.1"/>
    </source>
</evidence>
<gene>
    <name evidence="3" type="ORF">C0V82_23305</name>
</gene>
<keyword evidence="1" id="KW-0175">Coiled coil</keyword>
<keyword evidence="3" id="KW-0614">Plasmid</keyword>
<dbReference type="EMBL" id="CP025613">
    <property type="protein sequence ID" value="AUN33302.1"/>
    <property type="molecule type" value="Genomic_DNA"/>
</dbReference>
<proteinExistence type="predicted"/>
<reference evidence="3 4" key="1">
    <citation type="submission" date="2017-12" db="EMBL/GenBank/DDBJ databases">
        <title>Genomes of bacteria within cyanobacterial aggregates.</title>
        <authorList>
            <person name="Cai H."/>
        </authorList>
    </citation>
    <scope>NUCLEOTIDE SEQUENCE [LARGE SCALE GENOMIC DNA]</scope>
    <source>
        <strain evidence="3 4">TH16</strain>
        <plasmid evidence="3 4">unnamed1</plasmid>
    </source>
</reference>